<dbReference type="InterPro" id="IPR042088">
    <property type="entry name" value="OligoPept_F_C"/>
</dbReference>
<sequence>MKKRILILTGILALGIASHLYIGQNYTGKEGKISSQRIGEKKVKSAVADIKIKNRYKWNLDDIYRDWSLWEKDFSKMEKMMDEINKYKGKISEAPKTFIEFLKLQEEVDILSYKVYLYPNMKKDLDGADQKAGENLQRIITLFSQYTTSTAWVTPEILTIPRETVVSWIKKNRDLKPYEFNLMEIYRLQEHTLDAKSEKLISYYGQYQGAPKSIYSELSTTDIKFGEVEFKDGTKLPMTYGNYSKIMATNMDQGERKKAFDTHYKTFEDYKNTYGAIYRSSLQRDFAVSQTRNYKSTLEAALEQNDIPTSVYENLIEVAKTNSEPLKRYAGLRKKILGLESYHSYDGSIPLVDFQKEYEYDDAKQYVYDSIAPLGKDYSSKMKTAISDGWIDVYESKGKRSGAYSVGVYGVHPYMLMNYNKTLDNVFTLAHELGHTMHTLLSSENQPFATHDYTIFVAEVASTFNERLLLDHMLKNTVDPKEKIALLQQAIRGITGTFYFQSLLADYELQAHRLVEEGKPVTPDVLSKIMADLFREYYGDSTETDKIMEVLWARIPHFFNSPYYVYQYATCFASSSVFYDRITNENYSADERKEALEKYLTLLKSGGNDNPMNQLKKAGVDLSKRETVEAVSKDLDRLLDQLEEEIGKLKNNTNN</sequence>
<evidence type="ECO:0000259" key="8">
    <source>
        <dbReference type="Pfam" id="PF01432"/>
    </source>
</evidence>
<evidence type="ECO:0000256" key="1">
    <source>
        <dbReference type="ARBA" id="ARBA00022670"/>
    </source>
</evidence>
<evidence type="ECO:0000256" key="5">
    <source>
        <dbReference type="ARBA" id="ARBA00023049"/>
    </source>
</evidence>
<comment type="caution">
    <text evidence="10">The sequence shown here is derived from an EMBL/GenBank/DDBJ whole genome shotgun (WGS) entry which is preliminary data.</text>
</comment>
<keyword evidence="11" id="KW-1185">Reference proteome</keyword>
<keyword evidence="2 6" id="KW-0479">Metal-binding</keyword>
<accession>A0ABX9KKA7</accession>
<evidence type="ECO:0000256" key="2">
    <source>
        <dbReference type="ARBA" id="ARBA00022723"/>
    </source>
</evidence>
<evidence type="ECO:0000256" key="4">
    <source>
        <dbReference type="ARBA" id="ARBA00022833"/>
    </source>
</evidence>
<keyword evidence="3 6" id="KW-0378">Hydrolase</keyword>
<evidence type="ECO:0000313" key="11">
    <source>
        <dbReference type="Proteomes" id="UP000263486"/>
    </source>
</evidence>
<feature type="domain" description="Peptidase M3A/M3B catalytic" evidence="8">
    <location>
        <begin position="247"/>
        <end position="629"/>
    </location>
</feature>
<keyword evidence="4 6" id="KW-0862">Zinc</keyword>
<evidence type="ECO:0000256" key="6">
    <source>
        <dbReference type="RuleBase" id="RU368091"/>
    </source>
</evidence>
<evidence type="ECO:0000313" key="10">
    <source>
        <dbReference type="EMBL" id="REI42927.1"/>
    </source>
</evidence>
<protein>
    <recommendedName>
        <fullName evidence="6">Oligopeptidase F</fullName>
        <ecNumber evidence="6">3.4.24.-</ecNumber>
    </recommendedName>
</protein>
<evidence type="ECO:0000256" key="3">
    <source>
        <dbReference type="ARBA" id="ARBA00022801"/>
    </source>
</evidence>
<dbReference type="InterPro" id="IPR045090">
    <property type="entry name" value="Pept_M3A_M3B"/>
</dbReference>
<comment type="cofactor">
    <cofactor evidence="6">
        <name>Zn(2+)</name>
        <dbReference type="ChEBI" id="CHEBI:29105"/>
    </cofactor>
    <text evidence="6">Binds 1 zinc ion.</text>
</comment>
<organism evidence="10 11">
    <name type="scientific">Psychrilyobacter piezotolerans</name>
    <dbReference type="NCBI Taxonomy" id="2293438"/>
    <lineage>
        <taxon>Bacteria</taxon>
        <taxon>Fusobacteriati</taxon>
        <taxon>Fusobacteriota</taxon>
        <taxon>Fusobacteriia</taxon>
        <taxon>Fusobacteriales</taxon>
        <taxon>Fusobacteriaceae</taxon>
        <taxon>Psychrilyobacter</taxon>
    </lineage>
</organism>
<dbReference type="Pfam" id="PF08439">
    <property type="entry name" value="Peptidase_M3_N"/>
    <property type="match status" value="1"/>
</dbReference>
<dbReference type="Gene3D" id="1.20.140.70">
    <property type="entry name" value="Oligopeptidase f, N-terminal domain"/>
    <property type="match status" value="1"/>
</dbReference>
<comment type="similarity">
    <text evidence="6">Belongs to the peptidase M3B family.</text>
</comment>
<dbReference type="CDD" id="cd09608">
    <property type="entry name" value="M3B_PepF"/>
    <property type="match status" value="1"/>
</dbReference>
<keyword evidence="1 6" id="KW-0645">Protease</keyword>
<dbReference type="EMBL" id="QUAJ01000002">
    <property type="protein sequence ID" value="REI42927.1"/>
    <property type="molecule type" value="Genomic_DNA"/>
</dbReference>
<dbReference type="PANTHER" id="PTHR11804">
    <property type="entry name" value="PROTEASE M3 THIMET OLIGOPEPTIDASE-RELATED"/>
    <property type="match status" value="1"/>
</dbReference>
<dbReference type="InterPro" id="IPR004438">
    <property type="entry name" value="Peptidase_M3B"/>
</dbReference>
<evidence type="ECO:0000259" key="9">
    <source>
        <dbReference type="Pfam" id="PF08439"/>
    </source>
</evidence>
<dbReference type="Gene3D" id="1.10.1370.20">
    <property type="entry name" value="Oligoendopeptidase f, C-terminal domain"/>
    <property type="match status" value="1"/>
</dbReference>
<comment type="function">
    <text evidence="6">Has oligopeptidase activity and degrades a variety of small bioactive peptides.</text>
</comment>
<keyword evidence="7" id="KW-0175">Coiled coil</keyword>
<feature type="coiled-coil region" evidence="7">
    <location>
        <begin position="625"/>
        <end position="655"/>
    </location>
</feature>
<dbReference type="Pfam" id="PF01432">
    <property type="entry name" value="Peptidase_M3"/>
    <property type="match status" value="1"/>
</dbReference>
<feature type="domain" description="Oligopeptidase F N-terminal" evidence="9">
    <location>
        <begin position="156"/>
        <end position="225"/>
    </location>
</feature>
<evidence type="ECO:0000256" key="7">
    <source>
        <dbReference type="SAM" id="Coils"/>
    </source>
</evidence>
<keyword evidence="5 6" id="KW-0482">Metalloprotease</keyword>
<dbReference type="Gene3D" id="1.10.287.830">
    <property type="entry name" value="putative peptidase helix hairpin domain like"/>
    <property type="match status" value="1"/>
</dbReference>
<dbReference type="PANTHER" id="PTHR11804:SF84">
    <property type="entry name" value="SACCHAROLYSIN"/>
    <property type="match status" value="1"/>
</dbReference>
<dbReference type="EC" id="3.4.24.-" evidence="6"/>
<reference evidence="10 11" key="1">
    <citation type="submission" date="2018-08" db="EMBL/GenBank/DDBJ databases">
        <title>Draft genome sequence of Psychrilyobacter sp. strain SD5 isolated from Black Sea water.</title>
        <authorList>
            <person name="Yadav S."/>
            <person name="Villanueva L."/>
            <person name="Damste J.S.S."/>
        </authorList>
    </citation>
    <scope>NUCLEOTIDE SEQUENCE [LARGE SCALE GENOMIC DNA]</scope>
    <source>
        <strain evidence="10 11">SD5</strain>
    </source>
</reference>
<dbReference type="NCBIfam" id="TIGR00181">
    <property type="entry name" value="pepF"/>
    <property type="match status" value="1"/>
</dbReference>
<dbReference type="SUPFAM" id="SSF55486">
    <property type="entry name" value="Metalloproteases ('zincins'), catalytic domain"/>
    <property type="match status" value="1"/>
</dbReference>
<name>A0ABX9KKA7_9FUSO</name>
<proteinExistence type="inferred from homology"/>
<dbReference type="InterPro" id="IPR013647">
    <property type="entry name" value="OligopepF_N_dom"/>
</dbReference>
<dbReference type="Proteomes" id="UP000263486">
    <property type="component" value="Unassembled WGS sequence"/>
</dbReference>
<gene>
    <name evidence="10" type="primary">pepF</name>
    <name evidence="10" type="ORF">DYH56_01905</name>
</gene>
<dbReference type="InterPro" id="IPR001567">
    <property type="entry name" value="Pept_M3A_M3B_dom"/>
</dbReference>
<dbReference type="RefSeq" id="WP_114641158.1">
    <property type="nucleotide sequence ID" value="NZ_JAACIO010000002.1"/>
</dbReference>